<reference evidence="14" key="1">
    <citation type="submission" date="2019-07" db="EMBL/GenBank/DDBJ databases">
        <title>Annotation for the trematode Paragonimus miyazaki's.</title>
        <authorList>
            <person name="Choi Y.-J."/>
        </authorList>
    </citation>
    <scope>NUCLEOTIDE SEQUENCE</scope>
    <source>
        <strain evidence="14">Japan</strain>
    </source>
</reference>
<comment type="caution">
    <text evidence="14">The sequence shown here is derived from an EMBL/GenBank/DDBJ whole genome shotgun (WGS) entry which is preliminary data.</text>
</comment>
<evidence type="ECO:0000256" key="12">
    <source>
        <dbReference type="RuleBase" id="RU367099"/>
    </source>
</evidence>
<dbReference type="EMBL" id="JTDE01021091">
    <property type="protein sequence ID" value="KAF7233409.1"/>
    <property type="molecule type" value="Genomic_DNA"/>
</dbReference>
<comment type="similarity">
    <text evidence="4 12">Belongs to the ARL2BP family.</text>
</comment>
<sequence>MEVGDIIQENNCEQNLSDSDDELIAGSVEESPCTFDIIIGYLEDIIISDEFQAIQSRFIEDNCRFFDASEENKFCYTDIHNNYVNVVERFLEKELKNRINDFVMSDFLSDLSHCRKELDGEVFEMLYTFTDFLAFKEMMLDYKNAKTGTTVDLALTNTYVTCPSDQPDPLMLLQKRRCTEPAVCKSLYADGEQTGVDQSIKSMGARLAQLDLDSLGSSTH</sequence>
<dbReference type="InterPro" id="IPR038849">
    <property type="entry name" value="ARL2BP"/>
</dbReference>
<keyword evidence="9 12" id="KW-0206">Cytoskeleton</keyword>
<keyword evidence="6 12" id="KW-0963">Cytoplasm</keyword>
<evidence type="ECO:0000256" key="2">
    <source>
        <dbReference type="ARBA" id="ARBA00004123"/>
    </source>
</evidence>
<keyword evidence="15" id="KW-1185">Reference proteome</keyword>
<dbReference type="OrthoDB" id="302784at2759"/>
<evidence type="ECO:0000256" key="1">
    <source>
        <dbReference type="ARBA" id="ARBA00004120"/>
    </source>
</evidence>
<evidence type="ECO:0000256" key="10">
    <source>
        <dbReference type="ARBA" id="ARBA00023242"/>
    </source>
</evidence>
<dbReference type="Pfam" id="PF11527">
    <property type="entry name" value="ARL2_Bind_BART"/>
    <property type="match status" value="1"/>
</dbReference>
<evidence type="ECO:0000256" key="6">
    <source>
        <dbReference type="ARBA" id="ARBA00022490"/>
    </source>
</evidence>
<evidence type="ECO:0000256" key="5">
    <source>
        <dbReference type="ARBA" id="ARBA00014849"/>
    </source>
</evidence>
<keyword evidence="7 12" id="KW-0969">Cilium</keyword>
<evidence type="ECO:0000256" key="11">
    <source>
        <dbReference type="ARBA" id="ARBA00023273"/>
    </source>
</evidence>
<evidence type="ECO:0000259" key="13">
    <source>
        <dbReference type="Pfam" id="PF11527"/>
    </source>
</evidence>
<dbReference type="GO" id="GO:0051457">
    <property type="term" value="P:maintenance of protein location in nucleus"/>
    <property type="evidence" value="ECO:0007669"/>
    <property type="project" value="TreeGrafter"/>
</dbReference>
<keyword evidence="8 12" id="KW-0496">Mitochondrion</keyword>
<dbReference type="GO" id="GO:0005758">
    <property type="term" value="C:mitochondrial intermembrane space"/>
    <property type="evidence" value="ECO:0007669"/>
    <property type="project" value="UniProtKB-SubCell"/>
</dbReference>
<proteinExistence type="inferred from homology"/>
<comment type="subcellular location">
    <subcellularLocation>
        <location evidence="1 12">Cytoplasm</location>
        <location evidence="1 12">Cytoskeleton</location>
        <location evidence="1 12">Cilium basal body</location>
    </subcellularLocation>
    <subcellularLocation>
        <location evidence="3 12">Cytoplasm</location>
        <location evidence="3 12">Cytoskeleton</location>
        <location evidence="3 12">Microtubule organizing center</location>
        <location evidence="3 12">Centrosome</location>
    </subcellularLocation>
    <subcellularLocation>
        <location evidence="12">Cytoplasm</location>
    </subcellularLocation>
    <subcellularLocation>
        <location evidence="2 12">Nucleus</location>
    </subcellularLocation>
    <subcellularLocation>
        <location evidence="12">Mitochondrion intermembrane space</location>
    </subcellularLocation>
</comment>
<evidence type="ECO:0000313" key="15">
    <source>
        <dbReference type="Proteomes" id="UP000822476"/>
    </source>
</evidence>
<dbReference type="InterPro" id="IPR042541">
    <property type="entry name" value="BART_sf"/>
</dbReference>
<dbReference type="InterPro" id="IPR023379">
    <property type="entry name" value="BART_dom"/>
</dbReference>
<dbReference type="PANTHER" id="PTHR15487:SF4">
    <property type="entry name" value="ADP-RIBOSYLATION FACTOR-LIKE PROTEIN 2-BINDING PROTEIN"/>
    <property type="match status" value="1"/>
</dbReference>
<protein>
    <recommendedName>
        <fullName evidence="5 12">ADP-ribosylation factor-like protein 2-binding protein</fullName>
        <shortName evidence="12">ARF-like 2-binding protein</shortName>
    </recommendedName>
</protein>
<organism evidence="14 15">
    <name type="scientific">Paragonimus skrjabini miyazakii</name>
    <dbReference type="NCBI Taxonomy" id="59628"/>
    <lineage>
        <taxon>Eukaryota</taxon>
        <taxon>Metazoa</taxon>
        <taxon>Spiralia</taxon>
        <taxon>Lophotrochozoa</taxon>
        <taxon>Platyhelminthes</taxon>
        <taxon>Trematoda</taxon>
        <taxon>Digenea</taxon>
        <taxon>Plagiorchiida</taxon>
        <taxon>Troglotremata</taxon>
        <taxon>Troglotrematidae</taxon>
        <taxon>Paragonimus</taxon>
    </lineage>
</organism>
<dbReference type="GO" id="GO:0005929">
    <property type="term" value="C:cilium"/>
    <property type="evidence" value="ECO:0007669"/>
    <property type="project" value="UniProtKB-UniRule"/>
</dbReference>
<comment type="function">
    <text evidence="12">Plays a role as an effector of the ADP-ribosylation factor-like protein 2, ARL2.</text>
</comment>
<evidence type="ECO:0000256" key="8">
    <source>
        <dbReference type="ARBA" id="ARBA00023128"/>
    </source>
</evidence>
<dbReference type="AlphaFoldDB" id="A0A8S9YB31"/>
<gene>
    <name evidence="14" type="ORF">EG68_03274</name>
</gene>
<name>A0A8S9YB31_9TREM</name>
<feature type="domain" description="BART" evidence="13">
    <location>
        <begin position="35"/>
        <end position="146"/>
    </location>
</feature>
<dbReference type="GO" id="GO:0005813">
    <property type="term" value="C:centrosome"/>
    <property type="evidence" value="ECO:0007669"/>
    <property type="project" value="UniProtKB-SubCell"/>
</dbReference>
<evidence type="ECO:0000313" key="14">
    <source>
        <dbReference type="EMBL" id="KAF7233409.1"/>
    </source>
</evidence>
<evidence type="ECO:0000256" key="7">
    <source>
        <dbReference type="ARBA" id="ARBA00023069"/>
    </source>
</evidence>
<dbReference type="Proteomes" id="UP000822476">
    <property type="component" value="Unassembled WGS sequence"/>
</dbReference>
<dbReference type="Gene3D" id="1.20.1520.10">
    <property type="entry name" value="ADP-ribosylation factor-like 2-binding protein, domain"/>
    <property type="match status" value="1"/>
</dbReference>
<dbReference type="GO" id="GO:0005634">
    <property type="term" value="C:nucleus"/>
    <property type="evidence" value="ECO:0007669"/>
    <property type="project" value="UniProtKB-SubCell"/>
</dbReference>
<evidence type="ECO:0000256" key="9">
    <source>
        <dbReference type="ARBA" id="ARBA00023212"/>
    </source>
</evidence>
<evidence type="ECO:0000256" key="3">
    <source>
        <dbReference type="ARBA" id="ARBA00004300"/>
    </source>
</evidence>
<keyword evidence="10 12" id="KW-0539">Nucleus</keyword>
<dbReference type="PANTHER" id="PTHR15487">
    <property type="entry name" value="ADP-RIBOSYLATION FACTOR-LIKE PROTEIN 2-BINDING PROTEIN"/>
    <property type="match status" value="1"/>
</dbReference>
<evidence type="ECO:0000256" key="4">
    <source>
        <dbReference type="ARBA" id="ARBA00009880"/>
    </source>
</evidence>
<keyword evidence="11 12" id="KW-0966">Cell projection</keyword>
<accession>A0A8S9YB31</accession>